<evidence type="ECO:0000256" key="1">
    <source>
        <dbReference type="SAM" id="Phobius"/>
    </source>
</evidence>
<dbReference type="EMBL" id="FNDU01000004">
    <property type="protein sequence ID" value="SDH98829.1"/>
    <property type="molecule type" value="Genomic_DNA"/>
</dbReference>
<sequence length="54" mass="6344">MEVIIMGIMFYIGLFLSLIAFIKNRIGPNKKKIDDLESRIAQLEYENKEIKNKL</sequence>
<dbReference type="Proteomes" id="UP000199017">
    <property type="component" value="Unassembled WGS sequence"/>
</dbReference>
<dbReference type="RefSeq" id="WP_170031951.1">
    <property type="nucleotide sequence ID" value="NZ_FNDU01000004.1"/>
</dbReference>
<organism evidence="2 3">
    <name type="scientific">Alteribacillus bidgolensis</name>
    <dbReference type="NCBI Taxonomy" id="930129"/>
    <lineage>
        <taxon>Bacteria</taxon>
        <taxon>Bacillati</taxon>
        <taxon>Bacillota</taxon>
        <taxon>Bacilli</taxon>
        <taxon>Bacillales</taxon>
        <taxon>Bacillaceae</taxon>
        <taxon>Alteribacillus</taxon>
    </lineage>
</organism>
<dbReference type="AlphaFoldDB" id="A0A1G8GWV4"/>
<accession>A0A1G8GWV4</accession>
<keyword evidence="1" id="KW-0472">Membrane</keyword>
<protein>
    <submittedName>
        <fullName evidence="2">Uncharacterized protein</fullName>
    </submittedName>
</protein>
<keyword evidence="3" id="KW-1185">Reference proteome</keyword>
<evidence type="ECO:0000313" key="3">
    <source>
        <dbReference type="Proteomes" id="UP000199017"/>
    </source>
</evidence>
<keyword evidence="1" id="KW-0812">Transmembrane</keyword>
<gene>
    <name evidence="2" type="ORF">SAMN05216352_1041</name>
</gene>
<name>A0A1G8GWV4_9BACI</name>
<keyword evidence="1" id="KW-1133">Transmembrane helix</keyword>
<feature type="transmembrane region" description="Helical" evidence="1">
    <location>
        <begin position="6"/>
        <end position="22"/>
    </location>
</feature>
<evidence type="ECO:0000313" key="2">
    <source>
        <dbReference type="EMBL" id="SDH98829.1"/>
    </source>
</evidence>
<proteinExistence type="predicted"/>
<reference evidence="2 3" key="1">
    <citation type="submission" date="2016-10" db="EMBL/GenBank/DDBJ databases">
        <authorList>
            <person name="de Groot N.N."/>
        </authorList>
    </citation>
    <scope>NUCLEOTIDE SEQUENCE [LARGE SCALE GENOMIC DNA]</scope>
    <source>
        <strain evidence="3">P4B,CCM 7963,CECT 7998,DSM 25260,IBRC-M 10614,KCTC 13821</strain>
    </source>
</reference>